<evidence type="ECO:0000313" key="1">
    <source>
        <dbReference type="EMBL" id="TFK65289.1"/>
    </source>
</evidence>
<reference evidence="1 2" key="1">
    <citation type="journal article" date="2019" name="Nat. Ecol. Evol.">
        <title>Megaphylogeny resolves global patterns of mushroom evolution.</title>
        <authorList>
            <person name="Varga T."/>
            <person name="Krizsan K."/>
            <person name="Foldi C."/>
            <person name="Dima B."/>
            <person name="Sanchez-Garcia M."/>
            <person name="Sanchez-Ramirez S."/>
            <person name="Szollosi G.J."/>
            <person name="Szarkandi J.G."/>
            <person name="Papp V."/>
            <person name="Albert L."/>
            <person name="Andreopoulos W."/>
            <person name="Angelini C."/>
            <person name="Antonin V."/>
            <person name="Barry K.W."/>
            <person name="Bougher N.L."/>
            <person name="Buchanan P."/>
            <person name="Buyck B."/>
            <person name="Bense V."/>
            <person name="Catcheside P."/>
            <person name="Chovatia M."/>
            <person name="Cooper J."/>
            <person name="Damon W."/>
            <person name="Desjardin D."/>
            <person name="Finy P."/>
            <person name="Geml J."/>
            <person name="Haridas S."/>
            <person name="Hughes K."/>
            <person name="Justo A."/>
            <person name="Karasinski D."/>
            <person name="Kautmanova I."/>
            <person name="Kiss B."/>
            <person name="Kocsube S."/>
            <person name="Kotiranta H."/>
            <person name="LaButti K.M."/>
            <person name="Lechner B.E."/>
            <person name="Liimatainen K."/>
            <person name="Lipzen A."/>
            <person name="Lukacs Z."/>
            <person name="Mihaltcheva S."/>
            <person name="Morgado L.N."/>
            <person name="Niskanen T."/>
            <person name="Noordeloos M.E."/>
            <person name="Ohm R.A."/>
            <person name="Ortiz-Santana B."/>
            <person name="Ovrebo C."/>
            <person name="Racz N."/>
            <person name="Riley R."/>
            <person name="Savchenko A."/>
            <person name="Shiryaev A."/>
            <person name="Soop K."/>
            <person name="Spirin V."/>
            <person name="Szebenyi C."/>
            <person name="Tomsovsky M."/>
            <person name="Tulloss R.E."/>
            <person name="Uehling J."/>
            <person name="Grigoriev I.V."/>
            <person name="Vagvolgyi C."/>
            <person name="Papp T."/>
            <person name="Martin F.M."/>
            <person name="Miettinen O."/>
            <person name="Hibbett D.S."/>
            <person name="Nagy L.G."/>
        </authorList>
    </citation>
    <scope>NUCLEOTIDE SEQUENCE [LARGE SCALE GENOMIC DNA]</scope>
    <source>
        <strain evidence="1 2">NL-1719</strain>
    </source>
</reference>
<organism evidence="1 2">
    <name type="scientific">Pluteus cervinus</name>
    <dbReference type="NCBI Taxonomy" id="181527"/>
    <lineage>
        <taxon>Eukaryota</taxon>
        <taxon>Fungi</taxon>
        <taxon>Dikarya</taxon>
        <taxon>Basidiomycota</taxon>
        <taxon>Agaricomycotina</taxon>
        <taxon>Agaricomycetes</taxon>
        <taxon>Agaricomycetidae</taxon>
        <taxon>Agaricales</taxon>
        <taxon>Pluteineae</taxon>
        <taxon>Pluteaceae</taxon>
        <taxon>Pluteus</taxon>
    </lineage>
</organism>
<sequence length="63" mass="6899">MLNVVPSPKTDRLLGLRLDAVSKLQATSPNVPPVDRSPPLYCPTHSPLCLTSLRQFNVMKTLA</sequence>
<gene>
    <name evidence="1" type="ORF">BDN72DRAFT_845757</name>
</gene>
<evidence type="ECO:0000313" key="2">
    <source>
        <dbReference type="Proteomes" id="UP000308600"/>
    </source>
</evidence>
<keyword evidence="2" id="KW-1185">Reference proteome</keyword>
<proteinExistence type="predicted"/>
<dbReference type="Proteomes" id="UP000308600">
    <property type="component" value="Unassembled WGS sequence"/>
</dbReference>
<dbReference type="EMBL" id="ML208442">
    <property type="protein sequence ID" value="TFK65289.1"/>
    <property type="molecule type" value="Genomic_DNA"/>
</dbReference>
<protein>
    <submittedName>
        <fullName evidence="1">Uncharacterized protein</fullName>
    </submittedName>
</protein>
<name>A0ACD3AI41_9AGAR</name>
<accession>A0ACD3AI41</accession>